<accession>A0A921LCI7</accession>
<gene>
    <name evidence="2" type="ORF">K8W02_09050</name>
</gene>
<dbReference type="RefSeq" id="WP_276828170.1">
    <property type="nucleotide sequence ID" value="NZ_DYVX01000073.1"/>
</dbReference>
<name>A0A921LCI7_9BACT</name>
<evidence type="ECO:0000313" key="3">
    <source>
        <dbReference type="Proteomes" id="UP000717835"/>
    </source>
</evidence>
<dbReference type="Pfam" id="PF14298">
    <property type="entry name" value="DUF4374"/>
    <property type="match status" value="1"/>
</dbReference>
<feature type="chain" id="PRO_5037977594" evidence="1">
    <location>
        <begin position="19"/>
        <end position="458"/>
    </location>
</feature>
<evidence type="ECO:0000313" key="2">
    <source>
        <dbReference type="EMBL" id="HJF92514.1"/>
    </source>
</evidence>
<dbReference type="EMBL" id="DYVX01000073">
    <property type="protein sequence ID" value="HJF92514.1"/>
    <property type="molecule type" value="Genomic_DNA"/>
</dbReference>
<proteinExistence type="predicted"/>
<feature type="signal peptide" evidence="1">
    <location>
        <begin position="1"/>
        <end position="18"/>
    </location>
</feature>
<organism evidence="2 3">
    <name type="scientific">Mediterranea massiliensis</name>
    <dbReference type="NCBI Taxonomy" id="1841865"/>
    <lineage>
        <taxon>Bacteria</taxon>
        <taxon>Pseudomonadati</taxon>
        <taxon>Bacteroidota</taxon>
        <taxon>Bacteroidia</taxon>
        <taxon>Bacteroidales</taxon>
        <taxon>Bacteroidaceae</taxon>
        <taxon>Mediterranea</taxon>
    </lineage>
</organism>
<comment type="caution">
    <text evidence="2">The sequence shown here is derived from an EMBL/GenBank/DDBJ whole genome shotgun (WGS) entry which is preliminary data.</text>
</comment>
<reference evidence="2" key="1">
    <citation type="journal article" date="2021" name="PeerJ">
        <title>Extensive microbial diversity within the chicken gut microbiome revealed by metagenomics and culture.</title>
        <authorList>
            <person name="Gilroy R."/>
            <person name="Ravi A."/>
            <person name="Getino M."/>
            <person name="Pursley I."/>
            <person name="Horton D.L."/>
            <person name="Alikhan N.F."/>
            <person name="Baker D."/>
            <person name="Gharbi K."/>
            <person name="Hall N."/>
            <person name="Watson M."/>
            <person name="Adriaenssens E.M."/>
            <person name="Foster-Nyarko E."/>
            <person name="Jarju S."/>
            <person name="Secka A."/>
            <person name="Antonio M."/>
            <person name="Oren A."/>
            <person name="Chaudhuri R.R."/>
            <person name="La Ragione R."/>
            <person name="Hildebrand F."/>
            <person name="Pallen M.J."/>
        </authorList>
    </citation>
    <scope>NUCLEOTIDE SEQUENCE</scope>
    <source>
        <strain evidence="2">CHK55-1828</strain>
    </source>
</reference>
<keyword evidence="1" id="KW-0732">Signal</keyword>
<dbReference type="InterPro" id="IPR025401">
    <property type="entry name" value="DUF4374"/>
</dbReference>
<protein>
    <submittedName>
        <fullName evidence="2">DUF4374 domain-containing protein</fullName>
    </submittedName>
</protein>
<sequence>MKDSFKLFSMALCACAFAACSDDNGDGGDGGLGDKSAIQYVVMSGTADGTANYLQLTSDPTKGTIDPTNKNGRMSFDASNPDFVNYNNEILIGMNYPSQGGTAGPSQAWKLVDGQLVEHGSRLQLDGDVKARCFFNDYLLGLSDQATDNDHTSRVKFIKVSDFSSVTTNGVLDCDDSSKEPASQMTSQYGNEAWGVGDMAQYGDYVLLAYTTKHTVQDNNYQRAKASYGTDLDKNFYLGVYKFDPTDADKEYLKFQNMIIRKSEDHVGQEAGQIKGNSRSRTETGIEVVGDNIYLFCQGGKNFRSGNMEVPSAVLRISGSNIQSGKPVAIDNDYYVNLNDKTGNRYLWRCYYLGDNKFCLQLFTNPGQEGYNEGTHLTFGIFDVETTDYTPVTGMPAATDVVDIALACATDTSNGTVTFEVQTTAGANLYTINRNGQATKGTTVEAETIKGVSLLYQK</sequence>
<dbReference type="AlphaFoldDB" id="A0A921LCI7"/>
<dbReference type="Proteomes" id="UP000717835">
    <property type="component" value="Unassembled WGS sequence"/>
</dbReference>
<evidence type="ECO:0000256" key="1">
    <source>
        <dbReference type="SAM" id="SignalP"/>
    </source>
</evidence>
<reference evidence="2" key="2">
    <citation type="submission" date="2021-09" db="EMBL/GenBank/DDBJ databases">
        <authorList>
            <person name="Gilroy R."/>
        </authorList>
    </citation>
    <scope>NUCLEOTIDE SEQUENCE</scope>
    <source>
        <strain evidence="2">CHK55-1828</strain>
    </source>
</reference>
<dbReference type="PROSITE" id="PS51257">
    <property type="entry name" value="PROKAR_LIPOPROTEIN"/>
    <property type="match status" value="1"/>
</dbReference>